<dbReference type="Proteomes" id="UP001206206">
    <property type="component" value="Unassembled WGS sequence"/>
</dbReference>
<keyword evidence="3" id="KW-1185">Reference proteome</keyword>
<evidence type="ECO:0000313" key="2">
    <source>
        <dbReference type="EMBL" id="MCQ4042023.1"/>
    </source>
</evidence>
<protein>
    <recommendedName>
        <fullName evidence="4">Serine/threonine protein kinase</fullName>
    </recommendedName>
</protein>
<name>A0ABT1P9H4_9ACTN</name>
<comment type="caution">
    <text evidence="2">The sequence shown here is derived from an EMBL/GenBank/DDBJ whole genome shotgun (WGS) entry which is preliminary data.</text>
</comment>
<dbReference type="EMBL" id="JANFNH010000005">
    <property type="protein sequence ID" value="MCQ4042023.1"/>
    <property type="molecule type" value="Genomic_DNA"/>
</dbReference>
<feature type="compositionally biased region" description="Low complexity" evidence="1">
    <location>
        <begin position="31"/>
        <end position="43"/>
    </location>
</feature>
<reference evidence="2 3" key="1">
    <citation type="submission" date="2022-06" db="EMBL/GenBank/DDBJ databases">
        <title>Draft genome sequence of type strain Streptomyces rubrisoli DSM 42083.</title>
        <authorList>
            <person name="Duangmal K."/>
            <person name="Klaysubun C."/>
        </authorList>
    </citation>
    <scope>NUCLEOTIDE SEQUENCE [LARGE SCALE GENOMIC DNA]</scope>
    <source>
        <strain evidence="2 3">DSM 42083</strain>
    </source>
</reference>
<organism evidence="2 3">
    <name type="scientific">Streptantibioticus rubrisoli</name>
    <dbReference type="NCBI Taxonomy" id="1387313"/>
    <lineage>
        <taxon>Bacteria</taxon>
        <taxon>Bacillati</taxon>
        <taxon>Actinomycetota</taxon>
        <taxon>Actinomycetes</taxon>
        <taxon>Kitasatosporales</taxon>
        <taxon>Streptomycetaceae</taxon>
        <taxon>Streptantibioticus</taxon>
    </lineage>
</organism>
<proteinExistence type="predicted"/>
<evidence type="ECO:0000256" key="1">
    <source>
        <dbReference type="SAM" id="MobiDB-lite"/>
    </source>
</evidence>
<feature type="region of interest" description="Disordered" evidence="1">
    <location>
        <begin position="23"/>
        <end position="105"/>
    </location>
</feature>
<accession>A0ABT1P9H4</accession>
<sequence length="212" mass="21028">MAAAVAVVVAGAGVTWAVMGRSGGSGGAGGQAQQAAPARPSQGDPLESVVNGGSGAHGASPSARASASATTPARSAGPSSGPAGTNANPTAAAPKPPSGDPGYLPGSLASTEGCMAWLDYKASGTGGFAMGTLESAGSSCEMHFFRSYVPDSASSQNLNSTHTLNGSGSQSTNWYWDGPNYYAGVCVWRVGDYAHYSCGGRYYVANGKPLPR</sequence>
<dbReference type="RefSeq" id="WP_255926030.1">
    <property type="nucleotide sequence ID" value="NZ_JANFNH010000005.1"/>
</dbReference>
<evidence type="ECO:0000313" key="3">
    <source>
        <dbReference type="Proteomes" id="UP001206206"/>
    </source>
</evidence>
<feature type="compositionally biased region" description="Low complexity" evidence="1">
    <location>
        <begin position="57"/>
        <end position="93"/>
    </location>
</feature>
<gene>
    <name evidence="2" type="ORF">NON19_08250</name>
</gene>
<evidence type="ECO:0008006" key="4">
    <source>
        <dbReference type="Google" id="ProtNLM"/>
    </source>
</evidence>